<keyword evidence="4" id="KW-1185">Reference proteome</keyword>
<proteinExistence type="predicted"/>
<sequence length="698" mass="78766">MEPSLAPHTTGGGGSFAEALLGISSSTNVGATKEISITNAKTSSIEVSDENQVTIEEEDESITLGSQDTMPKKPIEKEEGGDKQWSKLFHDNRAPSYGLKLEYFPPTGEKLDFSHLKVPSLIEVWGYCLVGHFSGRFPGMKAIIAMTKAWEVEVQVKTHSKGWVIFKFPCEVDRTKVLSEGPYVLYGKTMFLKELSEDFSVDSDEFLKVPTWVKFPRLPMRLWQANEIGRIASMVGVPITTDKITQEQTYTSFARVLIEIDASKQPVLQFPIILPSGKEHTQRVIYETYPNFCYHCKTFGHHAFTCNILNPRKEVTKGGDTAKGTTLDVVKANMSQVGANKGKAIVANEPAEPPFQTVQSKNSRYFFKLSASLALPSHKRKTKKVFKEGDYEWEGRAISSVHEMEPDDIVNKFVTNEDGVQEVFVKKRHQIKSIYSVARIGMVLHKEAKDSEPGIFFTDLCLTSLPGVKRARRWYAFNKPLFIAKVASFFDVNARHNQHFLQAKVLPKGAATVDPKPPETVDGASTSKATKPKPIYTMLSMCDPITGEEGTQTTIEDPEGRLIRNMHQMYDDDVVTGFFKDENDKKVDFVLPLDDVDNDEKVVKVGPNLQWVSCEEPGVFFTEPCLLSLPTVKKNKDWYDFDDLIFTNEVFNFFDANTAWNKKYFKEMQRRKRKEARDKEKGAVQPGDDGYTSDFYLS</sequence>
<comment type="caution">
    <text evidence="3">The sequence shown here is derived from an EMBL/GenBank/DDBJ whole genome shotgun (WGS) entry which is preliminary data.</text>
</comment>
<organism evidence="3 4">
    <name type="scientific">Cuscuta europaea</name>
    <name type="common">European dodder</name>
    <dbReference type="NCBI Taxonomy" id="41803"/>
    <lineage>
        <taxon>Eukaryota</taxon>
        <taxon>Viridiplantae</taxon>
        <taxon>Streptophyta</taxon>
        <taxon>Embryophyta</taxon>
        <taxon>Tracheophyta</taxon>
        <taxon>Spermatophyta</taxon>
        <taxon>Magnoliopsida</taxon>
        <taxon>eudicotyledons</taxon>
        <taxon>Gunneridae</taxon>
        <taxon>Pentapetalae</taxon>
        <taxon>asterids</taxon>
        <taxon>lamiids</taxon>
        <taxon>Solanales</taxon>
        <taxon>Convolvulaceae</taxon>
        <taxon>Cuscuteae</taxon>
        <taxon>Cuscuta</taxon>
        <taxon>Cuscuta subgen. Cuscuta</taxon>
    </lineage>
</organism>
<dbReference type="EMBL" id="CAMAPE010000046">
    <property type="protein sequence ID" value="CAH9104520.1"/>
    <property type="molecule type" value="Genomic_DNA"/>
</dbReference>
<dbReference type="Pfam" id="PF14111">
    <property type="entry name" value="DUF4283"/>
    <property type="match status" value="1"/>
</dbReference>
<evidence type="ECO:0000259" key="2">
    <source>
        <dbReference type="Pfam" id="PF14111"/>
    </source>
</evidence>
<dbReference type="InterPro" id="IPR040256">
    <property type="entry name" value="At4g02000-like"/>
</dbReference>
<accession>A0A9P1EG40</accession>
<dbReference type="InterPro" id="IPR025558">
    <property type="entry name" value="DUF4283"/>
</dbReference>
<gene>
    <name evidence="3" type="ORF">CEURO_LOCUS16562</name>
</gene>
<dbReference type="AlphaFoldDB" id="A0A9P1EG40"/>
<protein>
    <recommendedName>
        <fullName evidence="2">DUF4283 domain-containing protein</fullName>
    </recommendedName>
</protein>
<evidence type="ECO:0000256" key="1">
    <source>
        <dbReference type="SAM" id="MobiDB-lite"/>
    </source>
</evidence>
<evidence type="ECO:0000313" key="4">
    <source>
        <dbReference type="Proteomes" id="UP001152484"/>
    </source>
</evidence>
<evidence type="ECO:0000313" key="3">
    <source>
        <dbReference type="EMBL" id="CAH9104520.1"/>
    </source>
</evidence>
<feature type="domain" description="DUF4283" evidence="2">
    <location>
        <begin position="123"/>
        <end position="202"/>
    </location>
</feature>
<reference evidence="3" key="1">
    <citation type="submission" date="2022-07" db="EMBL/GenBank/DDBJ databases">
        <authorList>
            <person name="Macas J."/>
            <person name="Novak P."/>
            <person name="Neumann P."/>
        </authorList>
    </citation>
    <scope>NUCLEOTIDE SEQUENCE</scope>
</reference>
<name>A0A9P1EG40_CUSEU</name>
<feature type="region of interest" description="Disordered" evidence="1">
    <location>
        <begin position="40"/>
        <end position="83"/>
    </location>
</feature>
<feature type="compositionally biased region" description="Basic and acidic residues" evidence="1">
    <location>
        <begin position="70"/>
        <end position="83"/>
    </location>
</feature>
<dbReference type="PANTHER" id="PTHR31286:SF180">
    <property type="entry name" value="OS10G0362600 PROTEIN"/>
    <property type="match status" value="1"/>
</dbReference>
<dbReference type="OrthoDB" id="1939300at2759"/>
<feature type="compositionally biased region" description="Polar residues" evidence="1">
    <location>
        <begin position="40"/>
        <end position="54"/>
    </location>
</feature>
<feature type="region of interest" description="Disordered" evidence="1">
    <location>
        <begin position="671"/>
        <end position="698"/>
    </location>
</feature>
<dbReference type="PANTHER" id="PTHR31286">
    <property type="entry name" value="GLYCINE-RICH CELL WALL STRUCTURAL PROTEIN 1.8-LIKE"/>
    <property type="match status" value="1"/>
</dbReference>
<dbReference type="Proteomes" id="UP001152484">
    <property type="component" value="Unassembled WGS sequence"/>
</dbReference>